<evidence type="ECO:0000313" key="1">
    <source>
        <dbReference type="EMBL" id="VDK52071.1"/>
    </source>
</evidence>
<reference evidence="3" key="1">
    <citation type="submission" date="2016-06" db="UniProtKB">
        <authorList>
            <consortium name="WormBaseParasite"/>
        </authorList>
    </citation>
    <scope>IDENTIFICATION</scope>
</reference>
<evidence type="ECO:0000313" key="2">
    <source>
        <dbReference type="Proteomes" id="UP000271098"/>
    </source>
</evidence>
<protein>
    <submittedName>
        <fullName evidence="3">MFS domain-containing protein</fullName>
    </submittedName>
</protein>
<reference evidence="1 2" key="2">
    <citation type="submission" date="2018-11" db="EMBL/GenBank/DDBJ databases">
        <authorList>
            <consortium name="Pathogen Informatics"/>
        </authorList>
    </citation>
    <scope>NUCLEOTIDE SEQUENCE [LARGE SCALE GENOMIC DNA]</scope>
</reference>
<proteinExistence type="predicted"/>
<organism evidence="3">
    <name type="scientific">Gongylonema pulchrum</name>
    <dbReference type="NCBI Taxonomy" id="637853"/>
    <lineage>
        <taxon>Eukaryota</taxon>
        <taxon>Metazoa</taxon>
        <taxon>Ecdysozoa</taxon>
        <taxon>Nematoda</taxon>
        <taxon>Chromadorea</taxon>
        <taxon>Rhabditida</taxon>
        <taxon>Spirurina</taxon>
        <taxon>Spiruromorpha</taxon>
        <taxon>Spiruroidea</taxon>
        <taxon>Gongylonematidae</taxon>
        <taxon>Gongylonema</taxon>
    </lineage>
</organism>
<keyword evidence="2" id="KW-1185">Reference proteome</keyword>
<dbReference type="Proteomes" id="UP000271098">
    <property type="component" value="Unassembled WGS sequence"/>
</dbReference>
<accession>A0A183DAM3</accession>
<dbReference type="AlphaFoldDB" id="A0A183DAM3"/>
<gene>
    <name evidence="1" type="ORF">GPUH_LOCUS5763</name>
</gene>
<sequence>MNFGWRISLAGIGALLALLVAFGLMIKDLEWPHDTIEYKKKKFIEKTERERLLMGLRNAGDESSVFTVST</sequence>
<name>A0A183DAM3_9BILA</name>
<dbReference type="EMBL" id="UYRT01012618">
    <property type="protein sequence ID" value="VDK52071.1"/>
    <property type="molecule type" value="Genomic_DNA"/>
</dbReference>
<dbReference type="WBParaSite" id="GPUH_0000577201-mRNA-1">
    <property type="protein sequence ID" value="GPUH_0000577201-mRNA-1"/>
    <property type="gene ID" value="GPUH_0000577201"/>
</dbReference>
<evidence type="ECO:0000313" key="3">
    <source>
        <dbReference type="WBParaSite" id="GPUH_0000577201-mRNA-1"/>
    </source>
</evidence>